<dbReference type="PANTHER" id="PTHR23130:SF115">
    <property type="entry name" value="OS01G0680900 PROTEIN"/>
    <property type="match status" value="1"/>
</dbReference>
<dbReference type="Proteomes" id="UP001454036">
    <property type="component" value="Unassembled WGS sequence"/>
</dbReference>
<dbReference type="AlphaFoldDB" id="A0AAV3RES4"/>
<reference evidence="7 8" key="1">
    <citation type="submission" date="2024-01" db="EMBL/GenBank/DDBJ databases">
        <title>The complete chloroplast genome sequence of Lithospermum erythrorhizon: insights into the phylogenetic relationship among Boraginaceae species and the maternal lineages of purple gromwells.</title>
        <authorList>
            <person name="Okada T."/>
            <person name="Watanabe K."/>
        </authorList>
    </citation>
    <scope>NUCLEOTIDE SEQUENCE [LARGE SCALE GENOMIC DNA]</scope>
</reference>
<feature type="domain" description="DOMON" evidence="6">
    <location>
        <begin position="66"/>
        <end position="180"/>
    </location>
</feature>
<evidence type="ECO:0000256" key="5">
    <source>
        <dbReference type="ARBA" id="ARBA00023136"/>
    </source>
</evidence>
<dbReference type="GO" id="GO:0016020">
    <property type="term" value="C:membrane"/>
    <property type="evidence" value="ECO:0007669"/>
    <property type="project" value="UniProtKB-SubCell"/>
</dbReference>
<organism evidence="7 8">
    <name type="scientific">Lithospermum erythrorhizon</name>
    <name type="common">Purple gromwell</name>
    <name type="synonym">Lithospermum officinale var. erythrorhizon</name>
    <dbReference type="NCBI Taxonomy" id="34254"/>
    <lineage>
        <taxon>Eukaryota</taxon>
        <taxon>Viridiplantae</taxon>
        <taxon>Streptophyta</taxon>
        <taxon>Embryophyta</taxon>
        <taxon>Tracheophyta</taxon>
        <taxon>Spermatophyta</taxon>
        <taxon>Magnoliopsida</taxon>
        <taxon>eudicotyledons</taxon>
        <taxon>Gunneridae</taxon>
        <taxon>Pentapetalae</taxon>
        <taxon>asterids</taxon>
        <taxon>lamiids</taxon>
        <taxon>Boraginales</taxon>
        <taxon>Boraginaceae</taxon>
        <taxon>Boraginoideae</taxon>
        <taxon>Lithospermeae</taxon>
        <taxon>Lithospermum</taxon>
    </lineage>
</organism>
<comment type="caution">
    <text evidence="7">The sequence shown here is derived from an EMBL/GenBank/DDBJ whole genome shotgun (WGS) entry which is preliminary data.</text>
</comment>
<dbReference type="CDD" id="cd09631">
    <property type="entry name" value="DOMON_DOH"/>
    <property type="match status" value="1"/>
</dbReference>
<dbReference type="InterPro" id="IPR045266">
    <property type="entry name" value="DOH_DOMON"/>
</dbReference>
<gene>
    <name evidence="7" type="ORF">LIER_41810</name>
</gene>
<comment type="subcellular location">
    <subcellularLocation>
        <location evidence="1">Membrane</location>
    </subcellularLocation>
</comment>
<dbReference type="SMART" id="SM00664">
    <property type="entry name" value="DoH"/>
    <property type="match status" value="1"/>
</dbReference>
<evidence type="ECO:0000313" key="7">
    <source>
        <dbReference type="EMBL" id="GAA0174889.1"/>
    </source>
</evidence>
<sequence>MDSDRSFKALAIIYLLALVFLFDVNVVEIGIQCYALEEEQCTSDLSPFLPLPYSDTSQMACKNIWNSFFIRYSQTDDNTVTIILSTIYTTGWVGIGFSKDGMMLNSSCMVGWVSMQGGHARIKQYHIEGFTPSEIIPDQGEIPLTNVPPFVVLNRATLYLAFQLKYPYRLKEQSILLAFGSKHPHPKHHLLTLHDDKTSIKFDFSSG</sequence>
<name>A0AAV3RES4_LITER</name>
<evidence type="ECO:0000256" key="1">
    <source>
        <dbReference type="ARBA" id="ARBA00004370"/>
    </source>
</evidence>
<keyword evidence="8" id="KW-1185">Reference proteome</keyword>
<dbReference type="PROSITE" id="PS50836">
    <property type="entry name" value="DOMON"/>
    <property type="match status" value="1"/>
</dbReference>
<evidence type="ECO:0000256" key="3">
    <source>
        <dbReference type="ARBA" id="ARBA00022729"/>
    </source>
</evidence>
<accession>A0AAV3RES4</accession>
<keyword evidence="2" id="KW-0813">Transport</keyword>
<keyword evidence="4" id="KW-0249">Electron transport</keyword>
<keyword evidence="3" id="KW-0732">Signal</keyword>
<evidence type="ECO:0000259" key="6">
    <source>
        <dbReference type="PROSITE" id="PS50836"/>
    </source>
</evidence>
<dbReference type="InterPro" id="IPR005018">
    <property type="entry name" value="DOMON_domain"/>
</dbReference>
<evidence type="ECO:0000313" key="8">
    <source>
        <dbReference type="Proteomes" id="UP001454036"/>
    </source>
</evidence>
<evidence type="ECO:0000256" key="2">
    <source>
        <dbReference type="ARBA" id="ARBA00022448"/>
    </source>
</evidence>
<proteinExistence type="predicted"/>
<dbReference type="PANTHER" id="PTHR23130">
    <property type="entry name" value="CYTOCHROME B561 AND DOMON DOMAIN-CONTAINING PROTEIN"/>
    <property type="match status" value="1"/>
</dbReference>
<dbReference type="Pfam" id="PF03351">
    <property type="entry name" value="DOMON"/>
    <property type="match status" value="1"/>
</dbReference>
<protein>
    <recommendedName>
        <fullName evidence="6">DOMON domain-containing protein</fullName>
    </recommendedName>
</protein>
<keyword evidence="5" id="KW-0472">Membrane</keyword>
<evidence type="ECO:0000256" key="4">
    <source>
        <dbReference type="ARBA" id="ARBA00022982"/>
    </source>
</evidence>
<dbReference type="EMBL" id="BAABME010027001">
    <property type="protein sequence ID" value="GAA0174889.1"/>
    <property type="molecule type" value="Genomic_DNA"/>
</dbReference>